<dbReference type="PANTHER" id="PTHR33930:SF2">
    <property type="entry name" value="BLR3452 PROTEIN"/>
    <property type="match status" value="1"/>
</dbReference>
<reference evidence="3" key="1">
    <citation type="submission" date="2016-11" db="EMBL/GenBank/DDBJ databases">
        <title>Trade-off between light-utilization and light-protection in marine flavobacteria.</title>
        <authorList>
            <person name="Kumagai Y."/>
            <person name="Yoshizawa S."/>
            <person name="Kogure K."/>
        </authorList>
    </citation>
    <scope>NUCLEOTIDE SEQUENCE [LARGE SCALE GENOMIC DNA]</scope>
    <source>
        <strain evidence="3">SG-18</strain>
    </source>
</reference>
<dbReference type="OrthoDB" id="1683318at2"/>
<dbReference type="Proteomes" id="UP000239366">
    <property type="component" value="Unassembled WGS sequence"/>
</dbReference>
<sequence length="123" mass="14103">MSAVQEFNEYRSKMNEKLLEENNKLIKRIFNLDTNAFAEGALDKKTKELLGLVASTVLRCDDCVRYHLESAYKEGARREEILETLGIATLIGGTIVIPHLRRAHEYWGEVEAEYQEENLGNND</sequence>
<accession>A0A2S7T4Y7</accession>
<dbReference type="GO" id="GO:0051920">
    <property type="term" value="F:peroxiredoxin activity"/>
    <property type="evidence" value="ECO:0007669"/>
    <property type="project" value="InterPro"/>
</dbReference>
<evidence type="ECO:0000259" key="1">
    <source>
        <dbReference type="Pfam" id="PF02627"/>
    </source>
</evidence>
<dbReference type="InterPro" id="IPR003779">
    <property type="entry name" value="CMD-like"/>
</dbReference>
<comment type="caution">
    <text evidence="2">The sequence shown here is derived from an EMBL/GenBank/DDBJ whole genome shotgun (WGS) entry which is preliminary data.</text>
</comment>
<proteinExistence type="predicted"/>
<dbReference type="Pfam" id="PF02627">
    <property type="entry name" value="CMD"/>
    <property type="match status" value="1"/>
</dbReference>
<organism evidence="2 3">
    <name type="scientific">Aureicoccus marinus</name>
    <dbReference type="NCBI Taxonomy" id="754435"/>
    <lineage>
        <taxon>Bacteria</taxon>
        <taxon>Pseudomonadati</taxon>
        <taxon>Bacteroidota</taxon>
        <taxon>Flavobacteriia</taxon>
        <taxon>Flavobacteriales</taxon>
        <taxon>Flavobacteriaceae</taxon>
        <taxon>Aureicoccus</taxon>
    </lineage>
</organism>
<dbReference type="InterPro" id="IPR029032">
    <property type="entry name" value="AhpD-like"/>
</dbReference>
<feature type="domain" description="Carboxymuconolactone decarboxylase-like" evidence="1">
    <location>
        <begin position="27"/>
        <end position="103"/>
    </location>
</feature>
<dbReference type="AlphaFoldDB" id="A0A2S7T4Y7"/>
<evidence type="ECO:0000313" key="2">
    <source>
        <dbReference type="EMBL" id="PQJ14668.1"/>
    </source>
</evidence>
<name>A0A2S7T4Y7_9FLAO</name>
<dbReference type="Gene3D" id="1.20.1290.10">
    <property type="entry name" value="AhpD-like"/>
    <property type="match status" value="1"/>
</dbReference>
<dbReference type="PANTHER" id="PTHR33930">
    <property type="entry name" value="ALKYL HYDROPEROXIDE REDUCTASE AHPD"/>
    <property type="match status" value="1"/>
</dbReference>
<dbReference type="SUPFAM" id="SSF69118">
    <property type="entry name" value="AhpD-like"/>
    <property type="match status" value="1"/>
</dbReference>
<dbReference type="NCBIfam" id="TIGR00778">
    <property type="entry name" value="ahpD_dom"/>
    <property type="match status" value="1"/>
</dbReference>
<dbReference type="RefSeq" id="WP_105000302.1">
    <property type="nucleotide sequence ID" value="NZ_MQVX01000001.1"/>
</dbReference>
<evidence type="ECO:0000313" key="3">
    <source>
        <dbReference type="Proteomes" id="UP000239366"/>
    </source>
</evidence>
<dbReference type="EMBL" id="MQVX01000001">
    <property type="protein sequence ID" value="PQJ14668.1"/>
    <property type="molecule type" value="Genomic_DNA"/>
</dbReference>
<protein>
    <submittedName>
        <fullName evidence="2">Carboxymuconolactone decarboxylase family protein</fullName>
    </submittedName>
</protein>
<keyword evidence="3" id="KW-1185">Reference proteome</keyword>
<gene>
    <name evidence="2" type="ORF">BST99_01950</name>
</gene>
<dbReference type="InterPro" id="IPR004675">
    <property type="entry name" value="AhpD_core"/>
</dbReference>